<protein>
    <submittedName>
        <fullName evidence="2">Uncharacterized protein</fullName>
    </submittedName>
</protein>
<comment type="caution">
    <text evidence="2">The sequence shown here is derived from an EMBL/GenBank/DDBJ whole genome shotgun (WGS) entry which is preliminary data.</text>
</comment>
<gene>
    <name evidence="2" type="ORF">B0H16DRAFT_354193</name>
</gene>
<reference evidence="2" key="1">
    <citation type="submission" date="2023-03" db="EMBL/GenBank/DDBJ databases">
        <title>Massive genome expansion in bonnet fungi (Mycena s.s.) driven by repeated elements and novel gene families across ecological guilds.</title>
        <authorList>
            <consortium name="Lawrence Berkeley National Laboratory"/>
            <person name="Harder C.B."/>
            <person name="Miyauchi S."/>
            <person name="Viragh M."/>
            <person name="Kuo A."/>
            <person name="Thoen E."/>
            <person name="Andreopoulos B."/>
            <person name="Lu D."/>
            <person name="Skrede I."/>
            <person name="Drula E."/>
            <person name="Henrissat B."/>
            <person name="Morin E."/>
            <person name="Kohler A."/>
            <person name="Barry K."/>
            <person name="LaButti K."/>
            <person name="Morin E."/>
            <person name="Salamov A."/>
            <person name="Lipzen A."/>
            <person name="Mereny Z."/>
            <person name="Hegedus B."/>
            <person name="Baldrian P."/>
            <person name="Stursova M."/>
            <person name="Weitz H."/>
            <person name="Taylor A."/>
            <person name="Grigoriev I.V."/>
            <person name="Nagy L.G."/>
            <person name="Martin F."/>
            <person name="Kauserud H."/>
        </authorList>
    </citation>
    <scope>NUCLEOTIDE SEQUENCE</scope>
    <source>
        <strain evidence="2">CBHHK182m</strain>
    </source>
</reference>
<evidence type="ECO:0000256" key="1">
    <source>
        <dbReference type="SAM" id="MobiDB-lite"/>
    </source>
</evidence>
<proteinExistence type="predicted"/>
<organism evidence="2 3">
    <name type="scientific">Mycena metata</name>
    <dbReference type="NCBI Taxonomy" id="1033252"/>
    <lineage>
        <taxon>Eukaryota</taxon>
        <taxon>Fungi</taxon>
        <taxon>Dikarya</taxon>
        <taxon>Basidiomycota</taxon>
        <taxon>Agaricomycotina</taxon>
        <taxon>Agaricomycetes</taxon>
        <taxon>Agaricomycetidae</taxon>
        <taxon>Agaricales</taxon>
        <taxon>Marasmiineae</taxon>
        <taxon>Mycenaceae</taxon>
        <taxon>Mycena</taxon>
    </lineage>
</organism>
<accession>A0AAD7NN58</accession>
<evidence type="ECO:0000313" key="2">
    <source>
        <dbReference type="EMBL" id="KAJ7767246.1"/>
    </source>
</evidence>
<keyword evidence="3" id="KW-1185">Reference proteome</keyword>
<feature type="region of interest" description="Disordered" evidence="1">
    <location>
        <begin position="290"/>
        <end position="309"/>
    </location>
</feature>
<name>A0AAD7NN58_9AGAR</name>
<sequence>MDIHYNADAASQTLEVLANASRTALAARNLKSIVHLADLELLDVDVRETNAGRRFWRLCVEEEDNLNDELVVRVQGIMTKNNLVPRNVQSCSPAKAQYLSQQIEIRGAGSQTFIAAMAKLQAVADRFDQQLAGVEVAPFSDGVGDSNYTFVASNRVFTLKSDVPTEQDNFFQDGVDSAGLLHKLKRKDFIHAPDNIVKYYRKHTPSGVGMAYLQFYPGGFQVGDIVELQVSFVAVSSFRGKVKITTRLQAVTLLHSKWTEDATISRSAAAMRQISNPAIRKKVGYFEEDEEDARKVKKSRMDSPEVMAE</sequence>
<dbReference type="AlphaFoldDB" id="A0AAD7NN58"/>
<dbReference type="Proteomes" id="UP001215598">
    <property type="component" value="Unassembled WGS sequence"/>
</dbReference>
<dbReference type="EMBL" id="JARKIB010000022">
    <property type="protein sequence ID" value="KAJ7767246.1"/>
    <property type="molecule type" value="Genomic_DNA"/>
</dbReference>
<evidence type="ECO:0000313" key="3">
    <source>
        <dbReference type="Proteomes" id="UP001215598"/>
    </source>
</evidence>